<evidence type="ECO:0008006" key="2">
    <source>
        <dbReference type="Google" id="ProtNLM"/>
    </source>
</evidence>
<accession>F4MXM1</accession>
<dbReference type="EMBL" id="FR718535">
    <property type="protein sequence ID" value="CBX70579.1"/>
    <property type="molecule type" value="Genomic_DNA"/>
</dbReference>
<dbReference type="AlphaFoldDB" id="F4MXM1"/>
<sequence>MRVFKYRGGDKEILKRDLRSIVDDTLYSAPIDSLNDIFEFKVLIDEESFNFNLFNNNIEHEFFKNGLIDILLEYIKVAHGYGVYSLSKSYSDELLWTYYANSHQGFCIEYELDELVAYSLNDEYITDVDYQKSIPTITSVDLLNIKGGDDNYRSINRKLIATKSKKWGHECEVRIVTGTSGLHKYDFRSLKAIYFGHRAKTSFIKTVMKVLKGREIKYYKMNPQKDSYILDRVEINDKYSDGFKYRSELATVEEGAIYLTESNEMYNDVLLKAIEIARREPYSKTITMADLSVNKGSADNPVIYVYYLTEDDKGMKLYLSKDEIDKFVL</sequence>
<dbReference type="InterPro" id="IPR021352">
    <property type="entry name" value="DUF2971"/>
</dbReference>
<protein>
    <recommendedName>
        <fullName evidence="2">DUF2971 domain-containing protein</fullName>
    </recommendedName>
</protein>
<gene>
    <name evidence="1" type="ORF">YEW_KV45890</name>
</gene>
<name>F4MXM1_YEREN</name>
<evidence type="ECO:0000313" key="1">
    <source>
        <dbReference type="EMBL" id="CBX70579.1"/>
    </source>
</evidence>
<organism evidence="1">
    <name type="scientific">Yersinia enterocolitica W22703</name>
    <dbReference type="NCBI Taxonomy" id="913028"/>
    <lineage>
        <taxon>Bacteria</taxon>
        <taxon>Pseudomonadati</taxon>
        <taxon>Pseudomonadota</taxon>
        <taxon>Gammaproteobacteria</taxon>
        <taxon>Enterobacterales</taxon>
        <taxon>Yersiniaceae</taxon>
        <taxon>Yersinia</taxon>
    </lineage>
</organism>
<reference evidence="1" key="1">
    <citation type="journal article" date="2011" name="BMC Genomics">
        <title>Shotgun sequencing of Yersinia enterocolitica strain W22703 (biotype 2, serotype O:9): genomic evidence for oscillation between invertebrates and mammals.</title>
        <authorList>
            <person name="Fuchs T.M."/>
            <person name="Brandt K."/>
            <person name="Starke M."/>
            <person name="Rattei T."/>
        </authorList>
    </citation>
    <scope>NUCLEOTIDE SEQUENCE</scope>
</reference>
<proteinExistence type="predicted"/>
<dbReference type="Pfam" id="PF11185">
    <property type="entry name" value="DUF2971"/>
    <property type="match status" value="1"/>
</dbReference>